<dbReference type="AlphaFoldDB" id="A0A151J9I4"/>
<accession>A0A151J9I4</accession>
<proteinExistence type="predicted"/>
<feature type="region of interest" description="Disordered" evidence="1">
    <location>
        <begin position="89"/>
        <end position="111"/>
    </location>
</feature>
<name>A0A151J9I4_9HYME</name>
<feature type="compositionally biased region" description="Basic residues" evidence="1">
    <location>
        <begin position="89"/>
        <end position="100"/>
    </location>
</feature>
<gene>
    <name evidence="2" type="ORF">ALC57_05891</name>
</gene>
<sequence>MNHYQPSEIVDMLLVLGECHTNYREAARVYRDRYSDGRIVNHTTIRRLALRARQGLLRRDGGNHQYDENDNRVVTILGLIHLDPHVTPHVRGKGTHKNQAPRREQRTTTSTSLFLGSAKSSSSMTLMVHNSDPRGRIVDHNQYFVKGLKPAFSSHGEKLGVPFKKTIVTPE</sequence>
<organism evidence="2 3">
    <name type="scientific">Trachymyrmex cornetzi</name>
    <dbReference type="NCBI Taxonomy" id="471704"/>
    <lineage>
        <taxon>Eukaryota</taxon>
        <taxon>Metazoa</taxon>
        <taxon>Ecdysozoa</taxon>
        <taxon>Arthropoda</taxon>
        <taxon>Hexapoda</taxon>
        <taxon>Insecta</taxon>
        <taxon>Pterygota</taxon>
        <taxon>Neoptera</taxon>
        <taxon>Endopterygota</taxon>
        <taxon>Hymenoptera</taxon>
        <taxon>Apocrita</taxon>
        <taxon>Aculeata</taxon>
        <taxon>Formicoidea</taxon>
        <taxon>Formicidae</taxon>
        <taxon>Myrmicinae</taxon>
        <taxon>Trachymyrmex</taxon>
    </lineage>
</organism>
<evidence type="ECO:0000256" key="1">
    <source>
        <dbReference type="SAM" id="MobiDB-lite"/>
    </source>
</evidence>
<dbReference type="STRING" id="471704.A0A151J9I4"/>
<dbReference type="Proteomes" id="UP000078492">
    <property type="component" value="Unassembled WGS sequence"/>
</dbReference>
<evidence type="ECO:0000313" key="2">
    <source>
        <dbReference type="EMBL" id="KYN21730.1"/>
    </source>
</evidence>
<keyword evidence="3" id="KW-1185">Reference proteome</keyword>
<evidence type="ECO:0008006" key="4">
    <source>
        <dbReference type="Google" id="ProtNLM"/>
    </source>
</evidence>
<dbReference type="EMBL" id="KQ979402">
    <property type="protein sequence ID" value="KYN21730.1"/>
    <property type="molecule type" value="Genomic_DNA"/>
</dbReference>
<evidence type="ECO:0000313" key="3">
    <source>
        <dbReference type="Proteomes" id="UP000078492"/>
    </source>
</evidence>
<protein>
    <recommendedName>
        <fullName evidence="4">DUF4817 domain-containing protein</fullName>
    </recommendedName>
</protein>
<reference evidence="2 3" key="1">
    <citation type="submission" date="2015-09" db="EMBL/GenBank/DDBJ databases">
        <title>Trachymyrmex cornetzi WGS genome.</title>
        <authorList>
            <person name="Nygaard S."/>
            <person name="Hu H."/>
            <person name="Boomsma J."/>
            <person name="Zhang G."/>
        </authorList>
    </citation>
    <scope>NUCLEOTIDE SEQUENCE [LARGE SCALE GENOMIC DNA]</scope>
    <source>
        <strain evidence="2">Tcor2-1</strain>
        <tissue evidence="2">Whole body</tissue>
    </source>
</reference>